<comment type="caution">
    <text evidence="1">The sequence shown here is derived from an EMBL/GenBank/DDBJ whole genome shotgun (WGS) entry which is preliminary data.</text>
</comment>
<name>A0A4U6X978_9PEZI</name>
<keyword evidence="2" id="KW-1185">Reference proteome</keyword>
<proteinExistence type="predicted"/>
<evidence type="ECO:0000313" key="1">
    <source>
        <dbReference type="EMBL" id="TKW51683.1"/>
    </source>
</evidence>
<sequence length="61" mass="7065">MSQQEGGRWRRRCFTDVVTVRMLGEPAVHCAYRLHIRPARRTVQGNGWKEYNGYKVGEAEG</sequence>
<evidence type="ECO:0000313" key="2">
    <source>
        <dbReference type="Proteomes" id="UP000310108"/>
    </source>
</evidence>
<gene>
    <name evidence="1" type="ORF">CTA1_2826</name>
</gene>
<accession>A0A4U6X978</accession>
<dbReference type="EMBL" id="PJEX01000289">
    <property type="protein sequence ID" value="TKW51683.1"/>
    <property type="molecule type" value="Genomic_DNA"/>
</dbReference>
<reference evidence="1 2" key="1">
    <citation type="journal article" date="2019" name="PLoS ONE">
        <title>Comparative genome analysis indicates high evolutionary potential of pathogenicity genes in Colletotrichum tanaceti.</title>
        <authorList>
            <person name="Lelwala R.V."/>
            <person name="Korhonen P.K."/>
            <person name="Young N.D."/>
            <person name="Scott J.B."/>
            <person name="Ades P.A."/>
            <person name="Gasser R.B."/>
            <person name="Taylor P.W.J."/>
        </authorList>
    </citation>
    <scope>NUCLEOTIDE SEQUENCE [LARGE SCALE GENOMIC DNA]</scope>
    <source>
        <strain evidence="1">BRIP57314</strain>
    </source>
</reference>
<dbReference type="Proteomes" id="UP000310108">
    <property type="component" value="Unassembled WGS sequence"/>
</dbReference>
<protein>
    <submittedName>
        <fullName evidence="1">Uncharacterized protein</fullName>
    </submittedName>
</protein>
<organism evidence="1 2">
    <name type="scientific">Colletotrichum tanaceti</name>
    <dbReference type="NCBI Taxonomy" id="1306861"/>
    <lineage>
        <taxon>Eukaryota</taxon>
        <taxon>Fungi</taxon>
        <taxon>Dikarya</taxon>
        <taxon>Ascomycota</taxon>
        <taxon>Pezizomycotina</taxon>
        <taxon>Sordariomycetes</taxon>
        <taxon>Hypocreomycetidae</taxon>
        <taxon>Glomerellales</taxon>
        <taxon>Glomerellaceae</taxon>
        <taxon>Colletotrichum</taxon>
        <taxon>Colletotrichum destructivum species complex</taxon>
    </lineage>
</organism>
<dbReference type="AlphaFoldDB" id="A0A4U6X978"/>